<evidence type="ECO:0000313" key="3">
    <source>
        <dbReference type="Proteomes" id="UP000606115"/>
    </source>
</evidence>
<protein>
    <submittedName>
        <fullName evidence="2">Uncharacterized protein</fullName>
    </submittedName>
</protein>
<gene>
    <name evidence="2" type="ORF">GCM10007173_13430</name>
</gene>
<evidence type="ECO:0000256" key="1">
    <source>
        <dbReference type="SAM" id="MobiDB-lite"/>
    </source>
</evidence>
<reference evidence="3" key="1">
    <citation type="journal article" date="2019" name="Int. J. Syst. Evol. Microbiol.">
        <title>The Global Catalogue of Microorganisms (GCM) 10K type strain sequencing project: providing services to taxonomists for standard genome sequencing and annotation.</title>
        <authorList>
            <consortium name="The Broad Institute Genomics Platform"/>
            <consortium name="The Broad Institute Genome Sequencing Center for Infectious Disease"/>
            <person name="Wu L."/>
            <person name="Ma J."/>
        </authorList>
    </citation>
    <scope>NUCLEOTIDE SEQUENCE [LARGE SCALE GENOMIC DNA]</scope>
    <source>
        <strain evidence="3">CGMCC 1.3685</strain>
    </source>
</reference>
<keyword evidence="3" id="KW-1185">Reference proteome</keyword>
<proteinExistence type="predicted"/>
<accession>A0ABQ2DGZ8</accession>
<dbReference type="EMBL" id="BMKX01000002">
    <property type="protein sequence ID" value="GGJ55900.1"/>
    <property type="molecule type" value="Genomic_DNA"/>
</dbReference>
<organism evidence="2 3">
    <name type="scientific">Glutamicibacter ardleyensis</name>
    <dbReference type="NCBI Taxonomy" id="225894"/>
    <lineage>
        <taxon>Bacteria</taxon>
        <taxon>Bacillati</taxon>
        <taxon>Actinomycetota</taxon>
        <taxon>Actinomycetes</taxon>
        <taxon>Micrococcales</taxon>
        <taxon>Micrococcaceae</taxon>
        <taxon>Glutamicibacter</taxon>
    </lineage>
</organism>
<sequence length="84" mass="9146">MALLVARTSLSDPIGLSVPRRGMNMGASPSTLDSRPYTYHGTDVDVLTPNKKAKPTARPKITNRGNHATNCYCNTCQLARARML</sequence>
<dbReference type="Proteomes" id="UP000606115">
    <property type="component" value="Unassembled WGS sequence"/>
</dbReference>
<feature type="region of interest" description="Disordered" evidence="1">
    <location>
        <begin position="15"/>
        <end position="64"/>
    </location>
</feature>
<comment type="caution">
    <text evidence="2">The sequence shown here is derived from an EMBL/GenBank/DDBJ whole genome shotgun (WGS) entry which is preliminary data.</text>
</comment>
<evidence type="ECO:0000313" key="2">
    <source>
        <dbReference type="EMBL" id="GGJ55900.1"/>
    </source>
</evidence>
<name>A0ABQ2DGZ8_9MICC</name>